<dbReference type="Proteomes" id="UP000805193">
    <property type="component" value="Unassembled WGS sequence"/>
</dbReference>
<feature type="non-terminal residue" evidence="1">
    <location>
        <position position="1"/>
    </location>
</feature>
<comment type="caution">
    <text evidence="1">The sequence shown here is derived from an EMBL/GenBank/DDBJ whole genome shotgun (WGS) entry which is preliminary data.</text>
</comment>
<keyword evidence="2" id="KW-1185">Reference proteome</keyword>
<accession>A0AC60QQH3</accession>
<sequence>LRTADTAQRVIPGGGMACMDCVPGSVACSLAPPDATLEHPVTTTFPHSCRECFNDCIAKLVSLADVQEKMTFGQALLRQHKEGKLKKITETTDSETFLATTGSKQQQQYATSDTVVQLYYIDTHSASRVYANLFTCKRLSDLHAGIHNKSFGFRLIRRILFIEDKMPDNFVKAYDEFATTRARSFHPHPDMRSKIQRYMLMESDYCGESILHARIKPSQAISIIGQVACTLAVAERELQFEHRNLHEENIKVQASTSKNQHFLLDDRICCVKGAGLKVTLFDDNFSRITYNDEVVMRMKNYNCLYREKTAIYLTMERIIKGQWHVFHPETNALWLAYLCGHLSDYLTVPNPSGDWQRKLEVLALMQRDLQRFRSADEFVWHYMNKLGHIHAGHDYLPHTWGGRENPSPLYSGLLHLLHWKERKHKEERATH</sequence>
<organism evidence="1 2">
    <name type="scientific">Ixodes persulcatus</name>
    <name type="common">Taiga tick</name>
    <dbReference type="NCBI Taxonomy" id="34615"/>
    <lineage>
        <taxon>Eukaryota</taxon>
        <taxon>Metazoa</taxon>
        <taxon>Ecdysozoa</taxon>
        <taxon>Arthropoda</taxon>
        <taxon>Chelicerata</taxon>
        <taxon>Arachnida</taxon>
        <taxon>Acari</taxon>
        <taxon>Parasitiformes</taxon>
        <taxon>Ixodida</taxon>
        <taxon>Ixodoidea</taxon>
        <taxon>Ixodidae</taxon>
        <taxon>Ixodinae</taxon>
        <taxon>Ixodes</taxon>
    </lineage>
</organism>
<evidence type="ECO:0000313" key="1">
    <source>
        <dbReference type="EMBL" id="KAG0439556.1"/>
    </source>
</evidence>
<name>A0AC60QQH3_IXOPE</name>
<protein>
    <submittedName>
        <fullName evidence="1">Uncharacterized protein</fullName>
    </submittedName>
</protein>
<gene>
    <name evidence="1" type="ORF">HPB47_016609</name>
</gene>
<reference evidence="1 2" key="1">
    <citation type="journal article" date="2020" name="Cell">
        <title>Large-Scale Comparative Analyses of Tick Genomes Elucidate Their Genetic Diversity and Vector Capacities.</title>
        <authorList>
            <consortium name="Tick Genome and Microbiome Consortium (TIGMIC)"/>
            <person name="Jia N."/>
            <person name="Wang J."/>
            <person name="Shi W."/>
            <person name="Du L."/>
            <person name="Sun Y."/>
            <person name="Zhan W."/>
            <person name="Jiang J.F."/>
            <person name="Wang Q."/>
            <person name="Zhang B."/>
            <person name="Ji P."/>
            <person name="Bell-Sakyi L."/>
            <person name="Cui X.M."/>
            <person name="Yuan T.T."/>
            <person name="Jiang B.G."/>
            <person name="Yang W.F."/>
            <person name="Lam T.T."/>
            <person name="Chang Q.C."/>
            <person name="Ding S.J."/>
            <person name="Wang X.J."/>
            <person name="Zhu J.G."/>
            <person name="Ruan X.D."/>
            <person name="Zhao L."/>
            <person name="Wei J.T."/>
            <person name="Ye R.Z."/>
            <person name="Que T.C."/>
            <person name="Du C.H."/>
            <person name="Zhou Y.H."/>
            <person name="Cheng J.X."/>
            <person name="Dai P.F."/>
            <person name="Guo W.B."/>
            <person name="Han X.H."/>
            <person name="Huang E.J."/>
            <person name="Li L.F."/>
            <person name="Wei W."/>
            <person name="Gao Y.C."/>
            <person name="Liu J.Z."/>
            <person name="Shao H.Z."/>
            <person name="Wang X."/>
            <person name="Wang C.C."/>
            <person name="Yang T.C."/>
            <person name="Huo Q.B."/>
            <person name="Li W."/>
            <person name="Chen H.Y."/>
            <person name="Chen S.E."/>
            <person name="Zhou L.G."/>
            <person name="Ni X.B."/>
            <person name="Tian J.H."/>
            <person name="Sheng Y."/>
            <person name="Liu T."/>
            <person name="Pan Y.S."/>
            <person name="Xia L.Y."/>
            <person name="Li J."/>
            <person name="Zhao F."/>
            <person name="Cao W.C."/>
        </authorList>
    </citation>
    <scope>NUCLEOTIDE SEQUENCE [LARGE SCALE GENOMIC DNA]</scope>
    <source>
        <strain evidence="1">Iper-2018</strain>
    </source>
</reference>
<proteinExistence type="predicted"/>
<dbReference type="EMBL" id="JABSTQ010005342">
    <property type="protein sequence ID" value="KAG0439556.1"/>
    <property type="molecule type" value="Genomic_DNA"/>
</dbReference>
<evidence type="ECO:0000313" key="2">
    <source>
        <dbReference type="Proteomes" id="UP000805193"/>
    </source>
</evidence>